<evidence type="ECO:0000256" key="3">
    <source>
        <dbReference type="PROSITE-ProRule" id="PRU00176"/>
    </source>
</evidence>
<keyword evidence="2 3" id="KW-0694">RNA-binding</keyword>
<protein>
    <recommendedName>
        <fullName evidence="4">RRM domain-containing protein</fullName>
    </recommendedName>
</protein>
<dbReference type="CDD" id="cd12635">
    <property type="entry name" value="RRM2_CELF3_4_5_6"/>
    <property type="match status" value="1"/>
</dbReference>
<dbReference type="SMART" id="SM00360">
    <property type="entry name" value="RRM"/>
    <property type="match status" value="2"/>
</dbReference>
<evidence type="ECO:0000313" key="6">
    <source>
        <dbReference type="Proteomes" id="UP000694569"/>
    </source>
</evidence>
<keyword evidence="1" id="KW-0677">Repeat</keyword>
<evidence type="ECO:0000313" key="5">
    <source>
        <dbReference type="Ensembl" id="ENSLLEP00000002681.1"/>
    </source>
</evidence>
<feature type="domain" description="RRM" evidence="4">
    <location>
        <begin position="190"/>
        <end position="268"/>
    </location>
</feature>
<dbReference type="GO" id="GO:0003723">
    <property type="term" value="F:RNA binding"/>
    <property type="evidence" value="ECO:0007669"/>
    <property type="project" value="UniProtKB-UniRule"/>
</dbReference>
<dbReference type="PANTHER" id="PTHR24012">
    <property type="entry name" value="RNA BINDING PROTEIN"/>
    <property type="match status" value="1"/>
</dbReference>
<feature type="domain" description="RRM" evidence="4">
    <location>
        <begin position="1"/>
        <end position="75"/>
    </location>
</feature>
<dbReference type="CDD" id="cd12639">
    <property type="entry name" value="RRM3_CELF3_4_5_6"/>
    <property type="match status" value="1"/>
</dbReference>
<dbReference type="Gene3D" id="3.30.70.330">
    <property type="match status" value="2"/>
</dbReference>
<reference evidence="5" key="2">
    <citation type="submission" date="2025-09" db="UniProtKB">
        <authorList>
            <consortium name="Ensembl"/>
        </authorList>
    </citation>
    <scope>IDENTIFICATION</scope>
</reference>
<proteinExistence type="predicted"/>
<dbReference type="FunFam" id="3.30.70.330:FF:000007">
    <property type="entry name" value="CUGBP Elav-like family member 4 isoform 3"/>
    <property type="match status" value="1"/>
</dbReference>
<name>A0A8C5LSV8_9ANUR</name>
<dbReference type="SUPFAM" id="SSF54928">
    <property type="entry name" value="RNA-binding domain, RBD"/>
    <property type="match status" value="1"/>
</dbReference>
<dbReference type="InterPro" id="IPR035979">
    <property type="entry name" value="RBD_domain_sf"/>
</dbReference>
<dbReference type="Proteomes" id="UP000694569">
    <property type="component" value="Unplaced"/>
</dbReference>
<organism evidence="5 6">
    <name type="scientific">Leptobrachium leishanense</name>
    <name type="common">Leishan spiny toad</name>
    <dbReference type="NCBI Taxonomy" id="445787"/>
    <lineage>
        <taxon>Eukaryota</taxon>
        <taxon>Metazoa</taxon>
        <taxon>Chordata</taxon>
        <taxon>Craniata</taxon>
        <taxon>Vertebrata</taxon>
        <taxon>Euteleostomi</taxon>
        <taxon>Amphibia</taxon>
        <taxon>Batrachia</taxon>
        <taxon>Anura</taxon>
        <taxon>Pelobatoidea</taxon>
        <taxon>Megophryidae</taxon>
        <taxon>Leptobrachium</taxon>
    </lineage>
</organism>
<dbReference type="FunFam" id="3.30.70.330:FF:000069">
    <property type="entry name" value="CUGBP Elav-like family member 5 isoform X1"/>
    <property type="match status" value="1"/>
</dbReference>
<dbReference type="Ensembl" id="ENSLLET00000002799.1">
    <property type="protein sequence ID" value="ENSLLEP00000002681.1"/>
    <property type="gene ID" value="ENSLLEG00000001750.1"/>
</dbReference>
<evidence type="ECO:0000259" key="4">
    <source>
        <dbReference type="PROSITE" id="PS50102"/>
    </source>
</evidence>
<evidence type="ECO:0000256" key="2">
    <source>
        <dbReference type="ARBA" id="ARBA00022884"/>
    </source>
</evidence>
<dbReference type="OrthoDB" id="410044at2759"/>
<accession>A0A8C5LSV8</accession>
<dbReference type="InterPro" id="IPR012677">
    <property type="entry name" value="Nucleotide-bd_a/b_plait_sf"/>
</dbReference>
<dbReference type="AlphaFoldDB" id="A0A8C5LSV8"/>
<keyword evidence="6" id="KW-1185">Reference proteome</keyword>
<evidence type="ECO:0000256" key="1">
    <source>
        <dbReference type="ARBA" id="ARBA00022737"/>
    </source>
</evidence>
<dbReference type="PROSITE" id="PS50102">
    <property type="entry name" value="RRM"/>
    <property type="match status" value="2"/>
</dbReference>
<reference evidence="5" key="1">
    <citation type="submission" date="2025-08" db="UniProtKB">
        <authorList>
            <consortium name="Ensembl"/>
        </authorList>
    </citation>
    <scope>IDENTIFICATION</scope>
</reference>
<dbReference type="Pfam" id="PF00076">
    <property type="entry name" value="RRM_1"/>
    <property type="match status" value="2"/>
</dbReference>
<dbReference type="InterPro" id="IPR000504">
    <property type="entry name" value="RRM_dom"/>
</dbReference>
<sequence>MLNKQQSEDDVRRLFEAFGNIEECTILRGPDGNSKGCAFVKYSSHAEAQAAINALHGSQTMPGASSSLVVKFADTDKERTMRRMQQMAGQMGMFNPMAIQFGAYGAYAQALMQQQAAIMASVAQGGYLNPMAAFAAAQMQQMAALNMNGLAAAPMTPTSGISICTRIRLQNPSFYTYVFFFHIFPGPEGCNLFIYHLPQEFGDAELMQMFLPFGNVISSKVFVDRATNQSKCFGFVSFDNPASAQAAIQAMNGFQIGMKRLKVQLKRPKDANRPY</sequence>
<dbReference type="GeneTree" id="ENSGT00940000158673"/>